<dbReference type="Proteomes" id="UP001634394">
    <property type="component" value="Unassembled WGS sequence"/>
</dbReference>
<comment type="caution">
    <text evidence="4">The sequence shown here is derived from an EMBL/GenBank/DDBJ whole genome shotgun (WGS) entry which is preliminary data.</text>
</comment>
<evidence type="ECO:0000256" key="3">
    <source>
        <dbReference type="SAM" id="SignalP"/>
    </source>
</evidence>
<evidence type="ECO:0000256" key="1">
    <source>
        <dbReference type="SAM" id="Coils"/>
    </source>
</evidence>
<sequence length="266" mass="29977">MRKRHFVITTTILSWCHIMMIQANTNSDHDELDAVMPSRGIDFSKIKTLAQGHEERSNPEHSGINGDAIQNSLMPLRENRQIHADDILNILKEIEEKREPLENNMTRLSNVPATSTSKYDSESGGRYVTVTEEAIKPYISSNSTPSSLVDQKGKSNPKKQNPNSNIIPMADDEGGEEYANSEPLNAEIEEINEGIENPVPREKKTQSLRPRFNASDGERHHPRISDMSNKRDRSNLVFDTHPDKNHILPVKVILGFGSFIRGLLAF</sequence>
<protein>
    <submittedName>
        <fullName evidence="4">Uncharacterized protein</fullName>
    </submittedName>
</protein>
<feature type="chain" id="PRO_5044894415" evidence="3">
    <location>
        <begin position="24"/>
        <end position="266"/>
    </location>
</feature>
<dbReference type="AlphaFoldDB" id="A0ABD3XNM7"/>
<gene>
    <name evidence="4" type="ORF">ACJMK2_027223</name>
</gene>
<feature type="region of interest" description="Disordered" evidence="2">
    <location>
        <begin position="138"/>
        <end position="179"/>
    </location>
</feature>
<dbReference type="EMBL" id="JBJQND010000002">
    <property type="protein sequence ID" value="KAL3887280.1"/>
    <property type="molecule type" value="Genomic_DNA"/>
</dbReference>
<feature type="compositionally biased region" description="Polar residues" evidence="2">
    <location>
        <begin position="139"/>
        <end position="149"/>
    </location>
</feature>
<name>A0ABD3XNM7_SINWO</name>
<feature type="signal peptide" evidence="3">
    <location>
        <begin position="1"/>
        <end position="23"/>
    </location>
</feature>
<keyword evidence="3" id="KW-0732">Signal</keyword>
<feature type="region of interest" description="Disordered" evidence="2">
    <location>
        <begin position="199"/>
        <end position="231"/>
    </location>
</feature>
<accession>A0ABD3XNM7</accession>
<evidence type="ECO:0000313" key="4">
    <source>
        <dbReference type="EMBL" id="KAL3887280.1"/>
    </source>
</evidence>
<evidence type="ECO:0000256" key="2">
    <source>
        <dbReference type="SAM" id="MobiDB-lite"/>
    </source>
</evidence>
<reference evidence="4 5" key="1">
    <citation type="submission" date="2024-11" db="EMBL/GenBank/DDBJ databases">
        <title>Chromosome-level genome assembly of the freshwater bivalve Anodonta woodiana.</title>
        <authorList>
            <person name="Chen X."/>
        </authorList>
    </citation>
    <scope>NUCLEOTIDE SEQUENCE [LARGE SCALE GENOMIC DNA]</scope>
    <source>
        <strain evidence="4">MN2024</strain>
        <tissue evidence="4">Gills</tissue>
    </source>
</reference>
<feature type="coiled-coil region" evidence="1">
    <location>
        <begin position="84"/>
        <end position="111"/>
    </location>
</feature>
<organism evidence="4 5">
    <name type="scientific">Sinanodonta woodiana</name>
    <name type="common">Chinese pond mussel</name>
    <name type="synonym">Anodonta woodiana</name>
    <dbReference type="NCBI Taxonomy" id="1069815"/>
    <lineage>
        <taxon>Eukaryota</taxon>
        <taxon>Metazoa</taxon>
        <taxon>Spiralia</taxon>
        <taxon>Lophotrochozoa</taxon>
        <taxon>Mollusca</taxon>
        <taxon>Bivalvia</taxon>
        <taxon>Autobranchia</taxon>
        <taxon>Heteroconchia</taxon>
        <taxon>Palaeoheterodonta</taxon>
        <taxon>Unionida</taxon>
        <taxon>Unionoidea</taxon>
        <taxon>Unionidae</taxon>
        <taxon>Unioninae</taxon>
        <taxon>Sinanodonta</taxon>
    </lineage>
</organism>
<proteinExistence type="predicted"/>
<keyword evidence="5" id="KW-1185">Reference proteome</keyword>
<evidence type="ECO:0000313" key="5">
    <source>
        <dbReference type="Proteomes" id="UP001634394"/>
    </source>
</evidence>
<keyword evidence="1" id="KW-0175">Coiled coil</keyword>